<dbReference type="PANTHER" id="PTHR14145">
    <property type="entry name" value="26S PROTESOME SUBUNIT 6"/>
    <property type="match status" value="1"/>
</dbReference>
<evidence type="ECO:0000256" key="6">
    <source>
        <dbReference type="ARBA" id="ARBA00023242"/>
    </source>
</evidence>
<protein>
    <recommendedName>
        <fullName evidence="8">PCI domain-containing protein</fullName>
    </recommendedName>
</protein>
<evidence type="ECO:0000256" key="4">
    <source>
        <dbReference type="ARBA" id="ARBA00022490"/>
    </source>
</evidence>
<dbReference type="PANTHER" id="PTHR14145:SF2">
    <property type="entry name" value="COP9 SIGNALOSOME COMPLEX SUBUNIT 1"/>
    <property type="match status" value="1"/>
</dbReference>
<dbReference type="SMART" id="SM00088">
    <property type="entry name" value="PINT"/>
    <property type="match status" value="1"/>
</dbReference>
<dbReference type="SUPFAM" id="SSF46785">
    <property type="entry name" value="Winged helix' DNA-binding domain"/>
    <property type="match status" value="1"/>
</dbReference>
<proteinExistence type="inferred from homology"/>
<feature type="region of interest" description="Disordered" evidence="7">
    <location>
        <begin position="1"/>
        <end position="23"/>
    </location>
</feature>
<dbReference type="Pfam" id="PF21151">
    <property type="entry name" value="CSN1_C"/>
    <property type="match status" value="1"/>
</dbReference>
<keyword evidence="10" id="KW-1185">Reference proteome</keyword>
<keyword evidence="5" id="KW-0736">Signalosome</keyword>
<dbReference type="InterPro" id="IPR045135">
    <property type="entry name" value="Rpn7_N"/>
</dbReference>
<dbReference type="Pfam" id="PF10602">
    <property type="entry name" value="RPN7"/>
    <property type="match status" value="1"/>
</dbReference>
<evidence type="ECO:0000313" key="10">
    <source>
        <dbReference type="Proteomes" id="UP000695562"/>
    </source>
</evidence>
<comment type="similarity">
    <text evidence="3">Belongs to the CSN1 family.</text>
</comment>
<sequence length="457" mass="52008">MEDDMVIEVAGSSNGEKTTTTSSLSSSEFDLENYINNYSGNTKINRLIFIAEHCKPLEAEAYQMAAKEVQKTPNYELYKTIVGKSHGILSLDSAWVDNMAKKNLAQLDKLDSDLNTAKANMVKDSIRLAQNELGEFYYKSGDYPNAMKSFVRTRDYCTTSKNILTMCFNIIKVGIENVNYSHVITYVTKAEQSPDLDNASRAKLNSCMGLANLHLSKYKPAAKKFIETPFEQANVFSDVLSQQDIAIYGGLCALATFDRSELKKKVIDDPTFKQFMELVPEVRELINDFYNSKYGSCLSYLDKLKPSLLLDVHLFEHVEVLYSKIRSKSLIQYFSPYVSVDLNVMATAFNTTVQSLEKEISKLIMDDSIQARIDSHNKRLYARKTDQRTSTFEKTIQVGNDFQNSTNNLLLRLEMLNNNITTTSGRNKNNNGMDFEKSQFLENFHPQHSHFFQSHGR</sequence>
<dbReference type="EMBL" id="AJWJ01000057">
    <property type="protein sequence ID" value="KAF2076541.1"/>
    <property type="molecule type" value="Genomic_DNA"/>
</dbReference>
<evidence type="ECO:0000256" key="2">
    <source>
        <dbReference type="ARBA" id="ARBA00004496"/>
    </source>
</evidence>
<dbReference type="InterPro" id="IPR000717">
    <property type="entry name" value="PCI_dom"/>
</dbReference>
<name>A0A8J4Q887_9MYCE</name>
<dbReference type="Pfam" id="PF01399">
    <property type="entry name" value="PCI"/>
    <property type="match status" value="1"/>
</dbReference>
<dbReference type="AlphaFoldDB" id="A0A8J4Q887"/>
<gene>
    <name evidence="9" type="ORF">CYY_002155</name>
</gene>
<dbReference type="Gene3D" id="1.25.40.570">
    <property type="match status" value="1"/>
</dbReference>
<evidence type="ECO:0000313" key="9">
    <source>
        <dbReference type="EMBL" id="KAF2076541.1"/>
    </source>
</evidence>
<comment type="subcellular location">
    <subcellularLocation>
        <location evidence="2">Cytoplasm</location>
    </subcellularLocation>
    <subcellularLocation>
        <location evidence="1">Nucleus</location>
    </subcellularLocation>
</comment>
<dbReference type="OrthoDB" id="422427at2759"/>
<dbReference type="GO" id="GO:0008180">
    <property type="term" value="C:COP9 signalosome"/>
    <property type="evidence" value="ECO:0007669"/>
    <property type="project" value="UniProtKB-KW"/>
</dbReference>
<dbReference type="InterPro" id="IPR048624">
    <property type="entry name" value="CSN1_C"/>
</dbReference>
<keyword evidence="6" id="KW-0539">Nucleus</keyword>
<evidence type="ECO:0000256" key="1">
    <source>
        <dbReference type="ARBA" id="ARBA00004123"/>
    </source>
</evidence>
<evidence type="ECO:0000256" key="7">
    <source>
        <dbReference type="SAM" id="MobiDB-lite"/>
    </source>
</evidence>
<accession>A0A8J4Q887</accession>
<evidence type="ECO:0000259" key="8">
    <source>
        <dbReference type="PROSITE" id="PS50250"/>
    </source>
</evidence>
<dbReference type="InterPro" id="IPR019585">
    <property type="entry name" value="Rpn7/CSN1"/>
</dbReference>
<reference evidence="9" key="1">
    <citation type="submission" date="2020-01" db="EMBL/GenBank/DDBJ databases">
        <title>Development of genomics and gene disruption for Polysphondylium violaceum indicates a role for the polyketide synthase stlB in stalk morphogenesis.</title>
        <authorList>
            <person name="Narita B."/>
            <person name="Kawabe Y."/>
            <person name="Kin K."/>
            <person name="Saito T."/>
            <person name="Gibbs R."/>
            <person name="Kuspa A."/>
            <person name="Muzny D."/>
            <person name="Queller D."/>
            <person name="Richards S."/>
            <person name="Strassman J."/>
            <person name="Sucgang R."/>
            <person name="Worley K."/>
            <person name="Schaap P."/>
        </authorList>
    </citation>
    <scope>NUCLEOTIDE SEQUENCE</scope>
    <source>
        <strain evidence="9">QSvi11</strain>
    </source>
</reference>
<feature type="domain" description="PCI" evidence="8">
    <location>
        <begin position="214"/>
        <end position="387"/>
    </location>
</feature>
<comment type="caution">
    <text evidence="9">The sequence shown here is derived from an EMBL/GenBank/DDBJ whole genome shotgun (WGS) entry which is preliminary data.</text>
</comment>
<dbReference type="Proteomes" id="UP000695562">
    <property type="component" value="Unassembled WGS sequence"/>
</dbReference>
<organism evidence="9 10">
    <name type="scientific">Polysphondylium violaceum</name>
    <dbReference type="NCBI Taxonomy" id="133409"/>
    <lineage>
        <taxon>Eukaryota</taxon>
        <taxon>Amoebozoa</taxon>
        <taxon>Evosea</taxon>
        <taxon>Eumycetozoa</taxon>
        <taxon>Dictyostelia</taxon>
        <taxon>Dictyosteliales</taxon>
        <taxon>Dictyosteliaceae</taxon>
        <taxon>Polysphondylium</taxon>
    </lineage>
</organism>
<evidence type="ECO:0000256" key="5">
    <source>
        <dbReference type="ARBA" id="ARBA00022790"/>
    </source>
</evidence>
<keyword evidence="4" id="KW-0963">Cytoplasm</keyword>
<dbReference type="InterPro" id="IPR036390">
    <property type="entry name" value="WH_DNA-bd_sf"/>
</dbReference>
<dbReference type="GO" id="GO:0005737">
    <property type="term" value="C:cytoplasm"/>
    <property type="evidence" value="ECO:0007669"/>
    <property type="project" value="UniProtKB-SubCell"/>
</dbReference>
<evidence type="ECO:0000256" key="3">
    <source>
        <dbReference type="ARBA" id="ARBA00008793"/>
    </source>
</evidence>
<dbReference type="PROSITE" id="PS50250">
    <property type="entry name" value="PCI"/>
    <property type="match status" value="1"/>
</dbReference>